<sequence length="325" mass="35898">MIFKALTSALLIGSVLTCPPADSSSSGNGAVPASGRLVSHGQLIYTFHPAVKYKLMSSEPTAKSDVQKAVSAALKSRQITLADDAEIDFSNLFSIDMELNKDCTNTVTDKQYDEDSNSQYFTKPCSAGVSWPPAVTIKFELPRAYPVSDVEKAIDEVRSSASHLQIPHHQEMLLYQRFVSNGELLFTFHPAIKYAEPSSKSTAESAFKRAVSAALKKHQITVNDDTDVTFINMFVESMVKTTDAAPTECEASPKPATYTQDASHKYWVKPCHAVSWPPAVFIKFMLPRGYPLSGVQRAVDDIKEELKDEMEIVDELTRSILLNHQ</sequence>
<dbReference type="EMBL" id="CATQJA010001060">
    <property type="protein sequence ID" value="CAJ0565523.1"/>
    <property type="molecule type" value="Genomic_DNA"/>
</dbReference>
<dbReference type="Proteomes" id="UP001177023">
    <property type="component" value="Unassembled WGS sequence"/>
</dbReference>
<comment type="caution">
    <text evidence="2">The sequence shown here is derived from an EMBL/GenBank/DDBJ whole genome shotgun (WGS) entry which is preliminary data.</text>
</comment>
<evidence type="ECO:0000313" key="2">
    <source>
        <dbReference type="EMBL" id="CAJ0565523.1"/>
    </source>
</evidence>
<reference evidence="2" key="1">
    <citation type="submission" date="2023-06" db="EMBL/GenBank/DDBJ databases">
        <authorList>
            <person name="Delattre M."/>
        </authorList>
    </citation>
    <scope>NUCLEOTIDE SEQUENCE</scope>
    <source>
        <strain evidence="2">AF72</strain>
    </source>
</reference>
<proteinExistence type="predicted"/>
<feature type="signal peptide" evidence="1">
    <location>
        <begin position="1"/>
        <end position="17"/>
    </location>
</feature>
<name>A0AA36FSB3_9BILA</name>
<evidence type="ECO:0000313" key="3">
    <source>
        <dbReference type="Proteomes" id="UP001177023"/>
    </source>
</evidence>
<gene>
    <name evidence="2" type="ORF">MSPICULIGERA_LOCUS4160</name>
</gene>
<protein>
    <submittedName>
        <fullName evidence="2">Uncharacterized protein</fullName>
    </submittedName>
</protein>
<keyword evidence="1" id="KW-0732">Signal</keyword>
<accession>A0AA36FSB3</accession>
<evidence type="ECO:0000256" key="1">
    <source>
        <dbReference type="SAM" id="SignalP"/>
    </source>
</evidence>
<dbReference type="AlphaFoldDB" id="A0AA36FSB3"/>
<organism evidence="2 3">
    <name type="scientific">Mesorhabditis spiculigera</name>
    <dbReference type="NCBI Taxonomy" id="96644"/>
    <lineage>
        <taxon>Eukaryota</taxon>
        <taxon>Metazoa</taxon>
        <taxon>Ecdysozoa</taxon>
        <taxon>Nematoda</taxon>
        <taxon>Chromadorea</taxon>
        <taxon>Rhabditida</taxon>
        <taxon>Rhabditina</taxon>
        <taxon>Rhabditomorpha</taxon>
        <taxon>Rhabditoidea</taxon>
        <taxon>Rhabditidae</taxon>
        <taxon>Mesorhabditinae</taxon>
        <taxon>Mesorhabditis</taxon>
    </lineage>
</organism>
<keyword evidence="3" id="KW-1185">Reference proteome</keyword>
<feature type="non-terminal residue" evidence="2">
    <location>
        <position position="325"/>
    </location>
</feature>
<feature type="chain" id="PRO_5041222433" evidence="1">
    <location>
        <begin position="18"/>
        <end position="325"/>
    </location>
</feature>